<dbReference type="Proteomes" id="UP001155280">
    <property type="component" value="Unassembled WGS sequence"/>
</dbReference>
<dbReference type="Pfam" id="PF18976">
    <property type="entry name" value="DUF5712"/>
    <property type="match status" value="1"/>
</dbReference>
<name>A0A9X2REE6_9FLAO</name>
<dbReference type="InterPro" id="IPR048098">
    <property type="entry name" value="MobB"/>
</dbReference>
<gene>
    <name evidence="1" type="ORF">MKO06_15410</name>
</gene>
<dbReference type="NCBIfam" id="NF041495">
    <property type="entry name" value="MobB_relaxase"/>
    <property type="match status" value="1"/>
</dbReference>
<evidence type="ECO:0000313" key="1">
    <source>
        <dbReference type="EMBL" id="MCP9201296.1"/>
    </source>
</evidence>
<keyword evidence="2" id="KW-1185">Reference proteome</keyword>
<dbReference type="RefSeq" id="WP_241552162.1">
    <property type="nucleotide sequence ID" value="NZ_JANCNS010000003.1"/>
</dbReference>
<organism evidence="1 2">
    <name type="scientific">Christiangramia oceanisediminis</name>
    <dbReference type="NCBI Taxonomy" id="2920386"/>
    <lineage>
        <taxon>Bacteria</taxon>
        <taxon>Pseudomonadati</taxon>
        <taxon>Bacteroidota</taxon>
        <taxon>Flavobacteriia</taxon>
        <taxon>Flavobacteriales</taxon>
        <taxon>Flavobacteriaceae</taxon>
        <taxon>Christiangramia</taxon>
    </lineage>
</organism>
<proteinExistence type="predicted"/>
<evidence type="ECO:0000313" key="2">
    <source>
        <dbReference type="Proteomes" id="UP001155280"/>
    </source>
</evidence>
<dbReference type="AlphaFoldDB" id="A0A9X2REE6"/>
<protein>
    <submittedName>
        <fullName evidence="1">DUF5712 family protein</fullName>
    </submittedName>
</protein>
<dbReference type="EMBL" id="JANCNS010000003">
    <property type="protein sequence ID" value="MCP9201296.1"/>
    <property type="molecule type" value="Genomic_DNA"/>
</dbReference>
<reference evidence="1" key="1">
    <citation type="submission" date="2022-07" db="EMBL/GenBank/DDBJ databases">
        <title>Gramela sediminis sp. nov., isolated from deep-sea sediment of the Indian Ocean.</title>
        <authorList>
            <person name="Shi H."/>
        </authorList>
    </citation>
    <scope>NUCLEOTIDE SEQUENCE</scope>
    <source>
        <strain evidence="1">GC03-9</strain>
    </source>
</reference>
<sequence length="339" mass="39178">MYITISPQKLGDQYATSVADFVDYLEKENTDRLPEQRELFFNQTSDHISSKEVIREIDSNTAKLKTTEPRYYSLTINPSQRELHHIQNDPDKLKSYTREVMKDYAASFNRNFNGKPIQVSDIKYYAKIEYTRTFKNTDKEVRENAIYSNRIAKLENDLRKLSRGEIKGSDLDIQKEINRLQKEAPHKVNGQLIEAGIGKPGAQTHIHLIVSRKDQTNSISLSPGSKYRASEVIFQGKHTKRGFDRDSFFQKAESRFDKQFQFQRNYVEKYSSRKLLINAPKQYYSAILKLPTSERKLAMTLMKSAQSVIPAIPNTKLRFAVKQVQKALELGMRSGSIGY</sequence>
<accession>A0A9X2REE6</accession>
<comment type="caution">
    <text evidence="1">The sequence shown here is derived from an EMBL/GenBank/DDBJ whole genome shotgun (WGS) entry which is preliminary data.</text>
</comment>
<dbReference type="InterPro" id="IPR043766">
    <property type="entry name" value="BfmA-like"/>
</dbReference>